<dbReference type="PATRIC" id="fig|479893.3.peg.463"/>
<organism evidence="2 3">
    <name type="scientific">Candidatus Phytoplasma pruni</name>
    <dbReference type="NCBI Taxonomy" id="479893"/>
    <lineage>
        <taxon>Bacteria</taxon>
        <taxon>Bacillati</taxon>
        <taxon>Mycoplasmatota</taxon>
        <taxon>Mollicutes</taxon>
        <taxon>Acholeplasmatales</taxon>
        <taxon>Acholeplasmataceae</taxon>
        <taxon>Candidatus Phytoplasma</taxon>
        <taxon>16SrIII (X-disease group)</taxon>
    </lineage>
</organism>
<keyword evidence="1" id="KW-0472">Membrane</keyword>
<dbReference type="Proteomes" id="UP000037386">
    <property type="component" value="Unassembled WGS sequence"/>
</dbReference>
<dbReference type="RefSeq" id="WP_053521513.1">
    <property type="nucleotide sequence ID" value="NZ_LHCF01000011.1"/>
</dbReference>
<name>A0A0M1MZP4_9MOLU</name>
<evidence type="ECO:0000313" key="2">
    <source>
        <dbReference type="EMBL" id="KOR75362.1"/>
    </source>
</evidence>
<comment type="caution">
    <text evidence="2">The sequence shown here is derived from an EMBL/GenBank/DDBJ whole genome shotgun (WGS) entry which is preliminary data.</text>
</comment>
<dbReference type="AlphaFoldDB" id="A0A0M1MZP4"/>
<keyword evidence="1" id="KW-1133">Transmembrane helix</keyword>
<sequence>MVNKSFKQNSLIKYTSILLLNLILVLIMGVTNIFGDLSEQDKKTRVSKAVEAAKQERTTQDVSDKEVTDDQLIAAAQLQVDKTDDAQKTQDKVTEAAKNFVENYKNARDQIIKKAVEEAQTERTTQKLSIAEISDDVLNTEAKKQAKHDDPNKRTQEEVTAAAKKFVSDTKDNKIKDAIKAAQQVILDDTDKIVTLLVAQLGKESFYNAYKEAATQQANHDKADEREKTKVNAAAIKVANKQLNDAKTARDKKVQTALKNAKIVSLQKNCEYEEDINNLFL</sequence>
<feature type="transmembrane region" description="Helical" evidence="1">
    <location>
        <begin position="12"/>
        <end position="35"/>
    </location>
</feature>
<evidence type="ECO:0000313" key="3">
    <source>
        <dbReference type="Proteomes" id="UP000037386"/>
    </source>
</evidence>
<dbReference type="EMBL" id="LHCF01000011">
    <property type="protein sequence ID" value="KOR75362.1"/>
    <property type="molecule type" value="Genomic_DNA"/>
</dbReference>
<proteinExistence type="predicted"/>
<keyword evidence="1" id="KW-0812">Transmembrane</keyword>
<reference evidence="3" key="1">
    <citation type="submission" date="2015-05" db="EMBL/GenBank/DDBJ databases">
        <title>Draft genome sequence of 'Candidatus Phytoplasma Pruni' strain CX, a plant pathogenic bacterium.</title>
        <authorList>
            <person name="Lee I.-M."/>
            <person name="Bottner-Parker K.D."/>
            <person name="Shao J."/>
            <person name="Gundersen-Rindal D.E."/>
            <person name="Zhao Y."/>
            <person name="Davis R.E."/>
        </authorList>
    </citation>
    <scope>NUCLEOTIDE SEQUENCE [LARGE SCALE GENOMIC DNA]</scope>
    <source>
        <strain evidence="3">CX</strain>
    </source>
</reference>
<accession>A0A0M1MZP4</accession>
<gene>
    <name evidence="2" type="ORF">CPX_001658</name>
</gene>
<dbReference type="STRING" id="479893.CPX_001658"/>
<protein>
    <submittedName>
        <fullName evidence="2">Uncharacterized protein</fullName>
    </submittedName>
</protein>
<evidence type="ECO:0000256" key="1">
    <source>
        <dbReference type="SAM" id="Phobius"/>
    </source>
</evidence>